<keyword evidence="2" id="KW-1185">Reference proteome</keyword>
<dbReference type="RefSeq" id="XP_056047139.1">
    <property type="nucleotide sequence ID" value="XM_056184823.1"/>
</dbReference>
<evidence type="ECO:0000313" key="2">
    <source>
        <dbReference type="Proteomes" id="UP001217417"/>
    </source>
</evidence>
<dbReference type="PANTHER" id="PTHR40618:SF1">
    <property type="entry name" value="B-ZIP TRANSCRIPTION FACTOR (EUROFUNG)"/>
    <property type="match status" value="1"/>
</dbReference>
<dbReference type="EMBL" id="JARPMG010000001">
    <property type="protein sequence ID" value="KAJ8103689.1"/>
    <property type="molecule type" value="Genomic_DNA"/>
</dbReference>
<protein>
    <recommendedName>
        <fullName evidence="3">BZIP domain-containing protein</fullName>
    </recommendedName>
</protein>
<accession>A0AAD7VW76</accession>
<dbReference type="PANTHER" id="PTHR40618">
    <property type="entry name" value="B-ZIP TRANSCRIPTION FACTOR (EUROFUNG)-RELATED"/>
    <property type="match status" value="1"/>
</dbReference>
<evidence type="ECO:0000313" key="1">
    <source>
        <dbReference type="EMBL" id="KAJ8103689.1"/>
    </source>
</evidence>
<proteinExistence type="predicted"/>
<comment type="caution">
    <text evidence="1">The sequence shown here is derived from an EMBL/GenBank/DDBJ whole genome shotgun (WGS) entry which is preliminary data.</text>
</comment>
<evidence type="ECO:0008006" key="3">
    <source>
        <dbReference type="Google" id="ProtNLM"/>
    </source>
</evidence>
<dbReference type="Gene3D" id="1.20.5.170">
    <property type="match status" value="1"/>
</dbReference>
<organism evidence="1 2">
    <name type="scientific">Lipomyces tetrasporus</name>
    <dbReference type="NCBI Taxonomy" id="54092"/>
    <lineage>
        <taxon>Eukaryota</taxon>
        <taxon>Fungi</taxon>
        <taxon>Dikarya</taxon>
        <taxon>Ascomycota</taxon>
        <taxon>Saccharomycotina</taxon>
        <taxon>Lipomycetes</taxon>
        <taxon>Lipomycetales</taxon>
        <taxon>Lipomycetaceae</taxon>
        <taxon>Lipomyces</taxon>
    </lineage>
</organism>
<gene>
    <name evidence="1" type="ORF">POJ06DRAFT_190964</name>
</gene>
<sequence>MIENAKQRLCDAAMHKRQRGRPRLYAQHLQTDRRRAQIRHAQRTYREKKERRLEDLNTRINILESSVAIMKYAFFEIYDEGRRVAIRYNDSNFAEVLANLTTKVLAIAKDVAVPSEDAVVEGINISKELHSSHTAPLLASNYLELRLNNWSTKNRLGQNVLQDAPSASALPQLH</sequence>
<dbReference type="AlphaFoldDB" id="A0AAD7VW76"/>
<dbReference type="CDD" id="cd14688">
    <property type="entry name" value="bZIP_YAP"/>
    <property type="match status" value="1"/>
</dbReference>
<dbReference type="GeneID" id="80879989"/>
<name>A0AAD7VW76_9ASCO</name>
<dbReference type="SUPFAM" id="SSF57959">
    <property type="entry name" value="Leucine zipper domain"/>
    <property type="match status" value="1"/>
</dbReference>
<dbReference type="InterPro" id="IPR046347">
    <property type="entry name" value="bZIP_sf"/>
</dbReference>
<reference evidence="1" key="1">
    <citation type="submission" date="2023-03" db="EMBL/GenBank/DDBJ databases">
        <title>Near-Complete genome sequence of Lipomyces tetrasporous NRRL Y-64009, an oleaginous yeast capable of growing on lignocellulosic hydrolysates.</title>
        <authorList>
            <consortium name="Lawrence Berkeley National Laboratory"/>
            <person name="Jagtap S.S."/>
            <person name="Liu J.-J."/>
            <person name="Walukiewicz H.E."/>
            <person name="Pangilinan J."/>
            <person name="Lipzen A."/>
            <person name="Ahrendt S."/>
            <person name="Koriabine M."/>
            <person name="Cobaugh K."/>
            <person name="Salamov A."/>
            <person name="Yoshinaga Y."/>
            <person name="Ng V."/>
            <person name="Daum C."/>
            <person name="Grigoriev I.V."/>
            <person name="Slininger P.J."/>
            <person name="Dien B.S."/>
            <person name="Jin Y.-S."/>
            <person name="Rao C.V."/>
        </authorList>
    </citation>
    <scope>NUCLEOTIDE SEQUENCE</scope>
    <source>
        <strain evidence="1">NRRL Y-64009</strain>
    </source>
</reference>
<dbReference type="Proteomes" id="UP001217417">
    <property type="component" value="Unassembled WGS sequence"/>
</dbReference>
<dbReference type="GO" id="GO:0003700">
    <property type="term" value="F:DNA-binding transcription factor activity"/>
    <property type="evidence" value="ECO:0007669"/>
    <property type="project" value="InterPro"/>
</dbReference>